<dbReference type="PRINTS" id="PR00445">
    <property type="entry name" value="HUPFHYPC"/>
</dbReference>
<dbReference type="Pfam" id="PF01455">
    <property type="entry name" value="HupF_HypC"/>
    <property type="match status" value="1"/>
</dbReference>
<evidence type="ECO:0000313" key="4">
    <source>
        <dbReference type="Proteomes" id="UP001169069"/>
    </source>
</evidence>
<dbReference type="EMBL" id="JAQIBD010000001">
    <property type="protein sequence ID" value="MDM5271141.1"/>
    <property type="molecule type" value="Genomic_DNA"/>
</dbReference>
<dbReference type="SUPFAM" id="SSF159127">
    <property type="entry name" value="HupF/HypC-like"/>
    <property type="match status" value="1"/>
</dbReference>
<organism evidence="3 4">
    <name type="scientific">Sulfurovum zhangzhouensis</name>
    <dbReference type="NCBI Taxonomy" id="3019067"/>
    <lineage>
        <taxon>Bacteria</taxon>
        <taxon>Pseudomonadati</taxon>
        <taxon>Campylobacterota</taxon>
        <taxon>Epsilonproteobacteria</taxon>
        <taxon>Campylobacterales</taxon>
        <taxon>Sulfurovaceae</taxon>
        <taxon>Sulfurovum</taxon>
    </lineage>
</organism>
<evidence type="ECO:0000256" key="2">
    <source>
        <dbReference type="SAM" id="Coils"/>
    </source>
</evidence>
<dbReference type="InterPro" id="IPR001109">
    <property type="entry name" value="Hydrogenase_HupF/HypC"/>
</dbReference>
<dbReference type="Proteomes" id="UP001169069">
    <property type="component" value="Unassembled WGS sequence"/>
</dbReference>
<comment type="caution">
    <text evidence="3">The sequence shown here is derived from an EMBL/GenBank/DDBJ whole genome shotgun (WGS) entry which is preliminary data.</text>
</comment>
<gene>
    <name evidence="3" type="ORF">PGH07_03040</name>
</gene>
<dbReference type="PANTHER" id="PTHR35177">
    <property type="entry name" value="HYDROGENASE MATURATION FACTOR HYBG"/>
    <property type="match status" value="1"/>
</dbReference>
<feature type="coiled-coil region" evidence="2">
    <location>
        <begin position="57"/>
        <end position="87"/>
    </location>
</feature>
<proteinExistence type="inferred from homology"/>
<protein>
    <submittedName>
        <fullName evidence="3">HypC/HybG/HupF family hydrogenase formation chaperone</fullName>
    </submittedName>
</protein>
<accession>A0ABT7QWM1</accession>
<keyword evidence="2" id="KW-0175">Coiled coil</keyword>
<sequence>MCLSIPSKVIQIDENNMATVDTMGVQREVSLDLMNEEVIVGDYILIHIGFAMNKIDKEEALSSLALYREIIEKMEEEEKRQAILESDNCLGTLE</sequence>
<reference evidence="3" key="1">
    <citation type="submission" date="2023-01" db="EMBL/GenBank/DDBJ databases">
        <title>Sulfurovum sp. zt1-1 genome assembly.</title>
        <authorList>
            <person name="Wang J."/>
        </authorList>
    </citation>
    <scope>NUCLEOTIDE SEQUENCE</scope>
    <source>
        <strain evidence="3">Zt1-1</strain>
    </source>
</reference>
<evidence type="ECO:0000313" key="3">
    <source>
        <dbReference type="EMBL" id="MDM5271141.1"/>
    </source>
</evidence>
<dbReference type="PANTHER" id="PTHR35177:SF2">
    <property type="entry name" value="HYDROGENASE MATURATION FACTOR HYBG"/>
    <property type="match status" value="1"/>
</dbReference>
<comment type="similarity">
    <text evidence="1">Belongs to the HupF/HypC family.</text>
</comment>
<dbReference type="NCBIfam" id="TIGR00074">
    <property type="entry name" value="hypC_hupF"/>
    <property type="match status" value="1"/>
</dbReference>
<evidence type="ECO:0000256" key="1">
    <source>
        <dbReference type="ARBA" id="ARBA00006018"/>
    </source>
</evidence>
<keyword evidence="4" id="KW-1185">Reference proteome</keyword>
<dbReference type="Gene3D" id="2.30.30.140">
    <property type="match status" value="1"/>
</dbReference>
<name>A0ABT7QWM1_9BACT</name>
<dbReference type="RefSeq" id="WP_289412461.1">
    <property type="nucleotide sequence ID" value="NZ_JAQIBD010000001.1"/>
</dbReference>